<reference evidence="12" key="1">
    <citation type="journal article" date="2023" name="DNA Res.">
        <title>Chromosome-level genome assembly of Phrynocephalus forsythii using third-generation DNA sequencing and Hi-C analysis.</title>
        <authorList>
            <person name="Qi Y."/>
            <person name="Zhao W."/>
            <person name="Zhao Y."/>
            <person name="Niu C."/>
            <person name="Cao S."/>
            <person name="Zhang Y."/>
        </authorList>
    </citation>
    <scope>NUCLEOTIDE SEQUENCE</scope>
    <source>
        <tissue evidence="12">Muscle</tissue>
    </source>
</reference>
<sequence length="684" mass="75606">VCLSVTGGGFPSECMVGAPVGGNRHVWLSQKEMKVIKHSQEVLKVALISEDAQLVRLYDAFEPKEKLLLSEAYRPDSTLFKPITLHSESDWISSHPEPTQDFAQFYCDHRRNRPSPQKNQIYVQPIGHLLNYLKKKKPKDAFCIVGVTMIDLYPRDSWNFVFGQASLTEGMGIFSFARYDSDFYRTNYKGKVKTTKKPSPTDYSVFDGYYTPEITSELLLRSCKTLTHEIGHIFGLHHCQWLQCVMQGSNHLEEADRRPLDLCPICLRKLQAALGFNIMERYQALQKWIEEGANGTEAGLSNVGRPELRPGPSSRSPTPTTDCVEDTELIDSIIIASRKPSTTKLYHYKWRRSGLTLSSLRVHLSTIVAHQPPMSPACSFFRHPCLKLFLWGLKNTFPDRKPIPRQWSLSLVLRALQHPPFEPLAAIDLRLLTLKTAFLVAIVSARRASELCALRCDPPYLQFHRDRVVAYPDITFLPKVVSSFHVSQPIILPAFFPNPSTRIERDLHSLDVKRALAIYVFRTETLRNSQRLFVCHDPAAAGVGDAKQLRGGGDGAVVGGTRARVSGGGGGGMGERSECGAAVPGEGGAGATIGEPAGFLGRPTGDRAKATSAGCGGGKMGKSYAEASASTREAPVSHRGAIPLGYALQSNHTAASLPAEELYLQRPPPRAQALEDFPMHVYRA</sequence>
<dbReference type="EMBL" id="JAPFRF010000011">
    <property type="protein sequence ID" value="KAJ7318011.1"/>
    <property type="molecule type" value="Genomic_DNA"/>
</dbReference>
<evidence type="ECO:0000256" key="10">
    <source>
        <dbReference type="ARBA" id="ARBA00043240"/>
    </source>
</evidence>
<dbReference type="GO" id="GO:0006508">
    <property type="term" value="P:proteolysis"/>
    <property type="evidence" value="ECO:0007669"/>
    <property type="project" value="UniProtKB-KW"/>
</dbReference>
<dbReference type="AlphaFoldDB" id="A0A9Q0XM39"/>
<comment type="similarity">
    <text evidence="2">Belongs to the peptidase M54 family.</text>
</comment>
<dbReference type="CDD" id="cd11375">
    <property type="entry name" value="Peptidase_M54"/>
    <property type="match status" value="1"/>
</dbReference>
<evidence type="ECO:0000256" key="4">
    <source>
        <dbReference type="ARBA" id="ARBA00022723"/>
    </source>
</evidence>
<evidence type="ECO:0000256" key="2">
    <source>
        <dbReference type="ARBA" id="ARBA00006954"/>
    </source>
</evidence>
<evidence type="ECO:0000256" key="6">
    <source>
        <dbReference type="ARBA" id="ARBA00022833"/>
    </source>
</evidence>
<feature type="non-terminal residue" evidence="12">
    <location>
        <position position="1"/>
    </location>
</feature>
<evidence type="ECO:0000313" key="13">
    <source>
        <dbReference type="Proteomes" id="UP001142489"/>
    </source>
</evidence>
<dbReference type="OrthoDB" id="2365600at2759"/>
<evidence type="ECO:0000256" key="8">
    <source>
        <dbReference type="ARBA" id="ARBA00024316"/>
    </source>
</evidence>
<evidence type="ECO:0000256" key="5">
    <source>
        <dbReference type="ARBA" id="ARBA00022801"/>
    </source>
</evidence>
<accession>A0A9Q0XM39</accession>
<proteinExistence type="inferred from homology"/>
<dbReference type="Pfam" id="PF07998">
    <property type="entry name" value="Peptidase_M54"/>
    <property type="match status" value="1"/>
</dbReference>
<feature type="region of interest" description="Disordered" evidence="11">
    <location>
        <begin position="299"/>
        <end position="321"/>
    </location>
</feature>
<feature type="compositionally biased region" description="Low complexity" evidence="11">
    <location>
        <begin position="312"/>
        <end position="321"/>
    </location>
</feature>
<evidence type="ECO:0000256" key="7">
    <source>
        <dbReference type="ARBA" id="ARBA00023049"/>
    </source>
</evidence>
<dbReference type="GO" id="GO:0046872">
    <property type="term" value="F:metal ion binding"/>
    <property type="evidence" value="ECO:0007669"/>
    <property type="project" value="UniProtKB-KW"/>
</dbReference>
<dbReference type="Gene3D" id="3.40.390.10">
    <property type="entry name" value="Collagenase (Catalytic Domain)"/>
    <property type="match status" value="1"/>
</dbReference>
<dbReference type="InterPro" id="IPR012962">
    <property type="entry name" value="Pept_M54_archaemetzincn"/>
</dbReference>
<keyword evidence="5" id="KW-0378">Hydrolase</keyword>
<keyword evidence="13" id="KW-1185">Reference proteome</keyword>
<comment type="caution">
    <text evidence="12">The sequence shown here is derived from an EMBL/GenBank/DDBJ whole genome shotgun (WGS) entry which is preliminary data.</text>
</comment>
<evidence type="ECO:0000256" key="11">
    <source>
        <dbReference type="SAM" id="MobiDB-lite"/>
    </source>
</evidence>
<dbReference type="InterPro" id="IPR024079">
    <property type="entry name" value="MetalloPept_cat_dom_sf"/>
</dbReference>
<keyword evidence="4" id="KW-0479">Metal-binding</keyword>
<evidence type="ECO:0000256" key="9">
    <source>
        <dbReference type="ARBA" id="ARBA00040634"/>
    </source>
</evidence>
<evidence type="ECO:0000256" key="3">
    <source>
        <dbReference type="ARBA" id="ARBA00022670"/>
    </source>
</evidence>
<protein>
    <recommendedName>
        <fullName evidence="9">Archaemetzincin-2</fullName>
    </recommendedName>
    <alternativeName>
        <fullName evidence="10">Archeobacterial metalloproteinase-like protein 2</fullName>
    </alternativeName>
</protein>
<comment type="function">
    <text evidence="8">Probable zinc metalloprotease.</text>
</comment>
<comment type="cofactor">
    <cofactor evidence="1">
        <name>Zn(2+)</name>
        <dbReference type="ChEBI" id="CHEBI:29105"/>
    </cofactor>
</comment>
<organism evidence="12 13">
    <name type="scientific">Phrynocephalus forsythii</name>
    <dbReference type="NCBI Taxonomy" id="171643"/>
    <lineage>
        <taxon>Eukaryota</taxon>
        <taxon>Metazoa</taxon>
        <taxon>Chordata</taxon>
        <taxon>Craniata</taxon>
        <taxon>Vertebrata</taxon>
        <taxon>Euteleostomi</taxon>
        <taxon>Lepidosauria</taxon>
        <taxon>Squamata</taxon>
        <taxon>Bifurcata</taxon>
        <taxon>Unidentata</taxon>
        <taxon>Episquamata</taxon>
        <taxon>Toxicofera</taxon>
        <taxon>Iguania</taxon>
        <taxon>Acrodonta</taxon>
        <taxon>Agamidae</taxon>
        <taxon>Agaminae</taxon>
        <taxon>Phrynocephalus</taxon>
    </lineage>
</organism>
<dbReference type="SUPFAM" id="SSF55486">
    <property type="entry name" value="Metalloproteases ('zincins'), catalytic domain"/>
    <property type="match status" value="1"/>
</dbReference>
<dbReference type="Proteomes" id="UP001142489">
    <property type="component" value="Unassembled WGS sequence"/>
</dbReference>
<dbReference type="GO" id="GO:0008237">
    <property type="term" value="F:metallopeptidase activity"/>
    <property type="evidence" value="ECO:0007669"/>
    <property type="project" value="UniProtKB-KW"/>
</dbReference>
<name>A0A9Q0XM39_9SAUR</name>
<dbReference type="PANTHER" id="PTHR32205:SF5">
    <property type="entry name" value="ARCHAEMETZINCIN-2"/>
    <property type="match status" value="1"/>
</dbReference>
<keyword evidence="7" id="KW-0482">Metalloprotease</keyword>
<keyword evidence="6" id="KW-0862">Zinc</keyword>
<gene>
    <name evidence="12" type="ORF">JRQ81_004173</name>
</gene>
<keyword evidence="3" id="KW-0645">Protease</keyword>
<evidence type="ECO:0000313" key="12">
    <source>
        <dbReference type="EMBL" id="KAJ7318011.1"/>
    </source>
</evidence>
<dbReference type="InterPro" id="IPR052009">
    <property type="entry name" value="Archaemetzincin"/>
</dbReference>
<evidence type="ECO:0000256" key="1">
    <source>
        <dbReference type="ARBA" id="ARBA00001947"/>
    </source>
</evidence>
<dbReference type="PANTHER" id="PTHR32205">
    <property type="entry name" value="ARCHAEMETZINCIN-2-RELATED"/>
    <property type="match status" value="1"/>
</dbReference>